<dbReference type="Pfam" id="PF00550">
    <property type="entry name" value="PP-binding"/>
    <property type="match status" value="2"/>
</dbReference>
<keyword evidence="2" id="KW-0596">Phosphopantetheine</keyword>
<dbReference type="Pfam" id="PF00668">
    <property type="entry name" value="Condensation"/>
    <property type="match status" value="3"/>
</dbReference>
<dbReference type="Gene3D" id="3.30.559.10">
    <property type="entry name" value="Chloramphenicol acetyltransferase-like domain"/>
    <property type="match status" value="3"/>
</dbReference>
<dbReference type="CDD" id="cd19531">
    <property type="entry name" value="LCL_NRPS-like"/>
    <property type="match status" value="1"/>
</dbReference>
<dbReference type="EMBL" id="BAAAQD010000015">
    <property type="protein sequence ID" value="GAA1539744.1"/>
    <property type="molecule type" value="Genomic_DNA"/>
</dbReference>
<dbReference type="SMART" id="SM00823">
    <property type="entry name" value="PKS_PP"/>
    <property type="match status" value="2"/>
</dbReference>
<dbReference type="SUPFAM" id="SSF47336">
    <property type="entry name" value="ACP-like"/>
    <property type="match status" value="2"/>
</dbReference>
<feature type="domain" description="Carrier" evidence="4">
    <location>
        <begin position="2093"/>
        <end position="2168"/>
    </location>
</feature>
<evidence type="ECO:0000259" key="4">
    <source>
        <dbReference type="PROSITE" id="PS50075"/>
    </source>
</evidence>
<dbReference type="Gene3D" id="3.40.50.12780">
    <property type="entry name" value="N-terminal domain of ligase-like"/>
    <property type="match status" value="1"/>
</dbReference>
<reference evidence="5 6" key="1">
    <citation type="journal article" date="2019" name="Int. J. Syst. Evol. Microbiol.">
        <title>The Global Catalogue of Microorganisms (GCM) 10K type strain sequencing project: providing services to taxonomists for standard genome sequencing and annotation.</title>
        <authorList>
            <consortium name="The Broad Institute Genomics Platform"/>
            <consortium name="The Broad Institute Genome Sequencing Center for Infectious Disease"/>
            <person name="Wu L."/>
            <person name="Ma J."/>
        </authorList>
    </citation>
    <scope>NUCLEOTIDE SEQUENCE [LARGE SCALE GENOMIC DNA]</scope>
    <source>
        <strain evidence="5 6">JCM 15933</strain>
    </source>
</reference>
<dbReference type="InterPro" id="IPR001242">
    <property type="entry name" value="Condensation_dom"/>
</dbReference>
<dbReference type="InterPro" id="IPR000873">
    <property type="entry name" value="AMP-dep_synth/lig_dom"/>
</dbReference>
<evidence type="ECO:0000256" key="2">
    <source>
        <dbReference type="ARBA" id="ARBA00022450"/>
    </source>
</evidence>
<protein>
    <recommendedName>
        <fullName evidence="4">Carrier domain-containing protein</fullName>
    </recommendedName>
</protein>
<comment type="cofactor">
    <cofactor evidence="1">
        <name>pantetheine 4'-phosphate</name>
        <dbReference type="ChEBI" id="CHEBI:47942"/>
    </cofactor>
</comment>
<keyword evidence="6" id="KW-1185">Reference proteome</keyword>
<evidence type="ECO:0000256" key="3">
    <source>
        <dbReference type="ARBA" id="ARBA00022553"/>
    </source>
</evidence>
<accession>A0ABN2BF53</accession>
<dbReference type="Proteomes" id="UP001501470">
    <property type="component" value="Unassembled WGS sequence"/>
</dbReference>
<dbReference type="InterPro" id="IPR020845">
    <property type="entry name" value="AMP-binding_CS"/>
</dbReference>
<dbReference type="Gene3D" id="2.30.38.10">
    <property type="entry name" value="Luciferase, Domain 3"/>
    <property type="match status" value="1"/>
</dbReference>
<dbReference type="CDD" id="cd19540">
    <property type="entry name" value="LCL_NRPS-like"/>
    <property type="match status" value="2"/>
</dbReference>
<dbReference type="Gene3D" id="3.40.50.980">
    <property type="match status" value="2"/>
</dbReference>
<evidence type="ECO:0000256" key="1">
    <source>
        <dbReference type="ARBA" id="ARBA00001957"/>
    </source>
</evidence>
<evidence type="ECO:0000313" key="6">
    <source>
        <dbReference type="Proteomes" id="UP001501470"/>
    </source>
</evidence>
<dbReference type="PANTHER" id="PTHR45527:SF1">
    <property type="entry name" value="FATTY ACID SYNTHASE"/>
    <property type="match status" value="1"/>
</dbReference>
<dbReference type="PANTHER" id="PTHR45527">
    <property type="entry name" value="NONRIBOSOMAL PEPTIDE SYNTHETASE"/>
    <property type="match status" value="1"/>
</dbReference>
<evidence type="ECO:0000313" key="5">
    <source>
        <dbReference type="EMBL" id="GAA1539744.1"/>
    </source>
</evidence>
<dbReference type="SUPFAM" id="SSF52777">
    <property type="entry name" value="CoA-dependent acyltransferases"/>
    <property type="match status" value="6"/>
</dbReference>
<name>A0ABN2BF53_9ACTN</name>
<dbReference type="PROSITE" id="PS00455">
    <property type="entry name" value="AMP_BINDING"/>
    <property type="match status" value="2"/>
</dbReference>
<dbReference type="InterPro" id="IPR009081">
    <property type="entry name" value="PP-bd_ACP"/>
</dbReference>
<dbReference type="PROSITE" id="PS50075">
    <property type="entry name" value="CARRIER"/>
    <property type="match status" value="2"/>
</dbReference>
<dbReference type="Gene3D" id="1.10.1200.10">
    <property type="entry name" value="ACP-like"/>
    <property type="match status" value="2"/>
</dbReference>
<gene>
    <name evidence="5" type="ORF">GCM10009827_068830</name>
</gene>
<dbReference type="InterPro" id="IPR020806">
    <property type="entry name" value="PKS_PP-bd"/>
</dbReference>
<dbReference type="InterPro" id="IPR036736">
    <property type="entry name" value="ACP-like_sf"/>
</dbReference>
<sequence>MRPTDDGTLRTELEASVERLLDVHARVMAHVYALISEAPAEAPVAAPAEAPAVQPPPLNEAPYPLSSTQREIWFLDQLGDASSQAYNETVLLDLAGPLDPETLRRALETVVARHDSLRTVFAADGSWQRVLPPAPVELPVVDAGAGRAEWLDGRVQETFDLTRGPLLRAALLRLAPEHHQLHLLVHHSVVDGWSFVVVIDELLRLYEQLRTGVSAGLVPAPAYRDHVARQAARRDGPAGQAAASYWTERFRGPRPVLQLPLDRPRPARGAGRAARIDLPLDPAVAGLAATRARELHTTLFTVLFAAYAHLLHRLTGDDDIVVGIPVAHRDHPGADVLVGHCNTVLPVRLVRDGAATFAEQVRAVQQALVGAYDHPDFSIELLRGEGADPAPLLRTFFNLDRARVMPHPTGLHASVVTPPAAVAKVDLFVDMLVVERDLTVVFEYDTALFDAVTVRGFAAMYEHVLRGLTARPGDRVDTLELTPPGQRRELLAAGRGPLTAPVAARNVLELIERQAAASPDAIAVVHGAERLSYVDLDARAGALAGRLRREGVGAEDRVGVLLPRGADLVVAVLGVWKAGAAFVALDADQPAARRAAVAADAGVRVAVTTAALAAQFDGVSVRVDDLTAENSPAKARRPEGALAYVIYTSGSTGRPKGVMVADDALLAVQRGWDQAYRLPGRVTSVLQMANFGFDVFVGDLTRALCNGARLVLCPRDLLLQPEPLLELLRREAVDCAEFVPLVARRLAEHAAATGARLPDLRLLIVGSDLVHADDLGRMRALLGPGGEVVNSYGLTEATIDSTYLVHDQAADGGALCLIGGPYPNAEAYVLDDELRPVPVGVPGMLYVGGGLARGYAGRPDLTAAAFVPHPFPPTPGARLYRTGDLARYRRRGDGLTIEYLGRRDHQVKIRGYRIELGEVEAALRAVTGATEVVVLPYRGETDGDDRLIAHVATGDPDAGRQLAGWHERLGGRLPRYMVPDGYVLHDALPASRNGKVDRAALLARGTDGVQVARREYVAPRTDLEQRLAGVWSDVFGRERIGVEDDFFALGGHSLLATRLVSRVRTALGLELTIRALFETPTIAGLARGIGAALGAALDAGRGRVVAGVRPALTAAAVRPPAVPLSPAQQRLWFLHEFEGPAATYNIPLALRLTGPLDRDALRAAFHDVAARHETLRTTVRTVDGTAVQQVAPAAAVRVPFLTSSVHPADLPAAVAAAADGPFDLTAELPLRVHLFALGAGEHVVVAVLHHIAADAWSMAPLARDLTAAYAARRDGAAPRWAPLPVQYADYTHWQQRLLGAGTDPDSVLSRQVAHWRTVLAGAPAALDIPGNGTGALKAGESAGAGVGFAVDAALHAGLARLARDARGSVFMVVQAALAALLTRLGAGTDIPIGSPVAGRLDEALDDLVGFFVNTLVLRTDTSGDPTFRELLDRVRDTDLAAFAHQDVPFEHLVLALNPPRVDGRHPFFQVMLVADGTEQVHAELPGLRVTEEPLAAATAKFDLVLVLRERHGPGGRCDGIRAELRYRTDRFDHADATRLTTRLLRVLAAAAADPDTRCADLDVMDDAERDLVLHRWTGTAPPAAPAAPAPATLPALVEAQVRRTPDAVALDGAEGTVTYAELDARAGALAARLRAAGMGRDGRVALALPRGAGLVAAALAAGKAGAAFVPVDLDAPAARIARLLRDARPAVVVTDAAHRDLLPDVPVLLVDGTDDPPAVLAEALVEALPGDEAYVLYTSGSTGRPKGVVVPHAAVVNTLRWYVAAAPVTPSDRVLFKTPLTFDPALLELFGTLAAGATIVLADPDGHRDPDYLVRAIERFAVTSVKFVPTTLRQFLDVVGAGRCTTLRRVLCGGEALSAELAGRCLDLLDVELLNLYGPTETAIEATAWRTRRGELPRHIPIGRPIRGARAYVLDDRLRPVPPGATGELYLGGAGLAHGYLDRPGLTAAAFVPDPFGPPGGRLYRTGDLVRWTGDGELLFVRRADAQVKLRGVRIEPGEVAAALRELPGVLDAAVLVRPVDGEPALVGYVAHGAAPAPPAAGLLKRLRAVLPAVMVPAFLVLMPALPELTSGKTDERALAELPVRPVAATYVAPRTAAEAAMLRVWEEVLDRPGIGVDDDFFALGGHSMLATRLVSRLRADLGVEVPVRAVFEAPTPAGLAAFVDGATGSTRPPLVPAPRPDAVPLSFAQQRLWFLYRLTGPSATYNVPLTIHLTGALDTAALAGALRDVVARHESLRTTVVEIDGVAAQRIVPAADAGVELTVVDGARDLDDALATTFRLEQDLPLRAWLLTAGPGEHVLRLVLHHIACDGWSMVPLATDLARAYAARVAGDPVRWEPLPAQYADYTLWQQRLLGNPRDTRSLLSRQTAYWRRALAKAPAELALPFDRPRPAVPTSAGRGVRFTVPAEVHDGMAALARGHRASVFMVAQAALAALLTGAGAGTDIPLGTPAAGRTDPALDDLVGIFVNTVVLRTDTSGDPSFTDLLARVRDADLDAYAHQDVPFDHLVRALNPARSGARHPLFQVMIVADDTGRGALELPDLRMRIEPAPSTTAKFDLNLMLRERLGPGGACLGVDGLLEYSVDLFDDATVARLAERYTALLAEVVADPGTRCCRPFDVHDAPAPAKTVTAGE</sequence>
<dbReference type="InterPro" id="IPR042099">
    <property type="entry name" value="ANL_N_sf"/>
</dbReference>
<dbReference type="Pfam" id="PF00501">
    <property type="entry name" value="AMP-binding"/>
    <property type="match status" value="2"/>
</dbReference>
<dbReference type="CDD" id="cd05930">
    <property type="entry name" value="A_NRPS"/>
    <property type="match status" value="1"/>
</dbReference>
<dbReference type="Gene3D" id="3.30.300.30">
    <property type="match status" value="2"/>
</dbReference>
<comment type="caution">
    <text evidence="5">The sequence shown here is derived from an EMBL/GenBank/DDBJ whole genome shotgun (WGS) entry which is preliminary data.</text>
</comment>
<dbReference type="Gene3D" id="3.30.559.30">
    <property type="entry name" value="Nonribosomal peptide synthetase, condensation domain"/>
    <property type="match status" value="3"/>
</dbReference>
<dbReference type="InterPro" id="IPR010071">
    <property type="entry name" value="AA_adenyl_dom"/>
</dbReference>
<keyword evidence="3" id="KW-0597">Phosphoprotein</keyword>
<proteinExistence type="predicted"/>
<dbReference type="InterPro" id="IPR023213">
    <property type="entry name" value="CAT-like_dom_sf"/>
</dbReference>
<dbReference type="PROSITE" id="PS00012">
    <property type="entry name" value="PHOSPHOPANTETHEINE"/>
    <property type="match status" value="2"/>
</dbReference>
<dbReference type="InterPro" id="IPR045851">
    <property type="entry name" value="AMP-bd_C_sf"/>
</dbReference>
<dbReference type="NCBIfam" id="TIGR01733">
    <property type="entry name" value="AA-adenyl-dom"/>
    <property type="match status" value="2"/>
</dbReference>
<dbReference type="RefSeq" id="WP_344506577.1">
    <property type="nucleotide sequence ID" value="NZ_BAAAQD010000015.1"/>
</dbReference>
<organism evidence="5 6">
    <name type="scientific">Dactylosporangium maewongense</name>
    <dbReference type="NCBI Taxonomy" id="634393"/>
    <lineage>
        <taxon>Bacteria</taxon>
        <taxon>Bacillati</taxon>
        <taxon>Actinomycetota</taxon>
        <taxon>Actinomycetes</taxon>
        <taxon>Micromonosporales</taxon>
        <taxon>Micromonosporaceae</taxon>
        <taxon>Dactylosporangium</taxon>
    </lineage>
</organism>
<dbReference type="SUPFAM" id="SSF56801">
    <property type="entry name" value="Acetyl-CoA synthetase-like"/>
    <property type="match status" value="2"/>
</dbReference>
<dbReference type="InterPro" id="IPR006162">
    <property type="entry name" value="Ppantetheine_attach_site"/>
</dbReference>
<feature type="domain" description="Carrier" evidence="4">
    <location>
        <begin position="1018"/>
        <end position="1093"/>
    </location>
</feature>